<dbReference type="SUPFAM" id="SSF53098">
    <property type="entry name" value="Ribonuclease H-like"/>
    <property type="match status" value="2"/>
</dbReference>
<gene>
    <name evidence="2" type="ORF">MLI01_03330</name>
</gene>
<dbReference type="RefSeq" id="WP_141385730.1">
    <property type="nucleotide sequence ID" value="NZ_BJNQ01000001.1"/>
</dbReference>
<dbReference type="Pfam" id="PF09299">
    <property type="entry name" value="Mu-transpos_C"/>
    <property type="match status" value="1"/>
</dbReference>
<dbReference type="GO" id="GO:0015074">
    <property type="term" value="P:DNA integration"/>
    <property type="evidence" value="ECO:0007669"/>
    <property type="project" value="InterPro"/>
</dbReference>
<sequence>MISQRTITLGQTVHLETGDFTLVDFANGSYRLCDELTGEYTVMHHLALASQLPPGEPLEMSDPLDAKPIDEVLDGLDETKRALIPYLQQLIDGAPVDGGDPLPEFATHVSKTKRLDSTVLALSKAGFEVPLGTLKRRLTAFEQKGVAGLVDRREGRKEKAFARVPESVQTALAKLIVSYEGKSTVTYTAIRAELKAMLMDQFPDPADRPKTPSLSTVERLVKHMGGDQNPVIPAKRRETAALSPQHMHRSRLVFGPGDECQMDATELDILVRMPNGDIGRPHLTALVDKRTRGVVGLNLTEAAPKAIDHAVLLADALVPRKLRSWSKDYDAFGLPQMPWAKHLTKEQLETFDAYRPYIFPSRILIDNGQDFRGTVFGAGCERYGISLTQAPIHDPTAKAIVERFLGTVRTKFCQFVPGYTGGNVANRGKDVIKGPLLTLAELSELLEKWVCIVWQHRRHDGLEDDYRKNWNHSPNSMYAACVELTGHFVLAYQEEDFIALLPRDERTVQSDGIEMNGRMYDSPHLAPLRNRKRSKNVTPKVVVSFDPSDEYRIWLRSSDDTGWITCYWTEERGKSRPLAEAISLEAHRQTLDALTFSDEEADDMMVRFRNEAMAESMDRVTAAALEQKKKNKEKKATETLAAILTPDTDSSQDFANFAKLDIG</sequence>
<dbReference type="InterPro" id="IPR036397">
    <property type="entry name" value="RNaseH_sf"/>
</dbReference>
<evidence type="ECO:0000313" key="3">
    <source>
        <dbReference type="Proteomes" id="UP000317410"/>
    </source>
</evidence>
<dbReference type="InterPro" id="IPR015378">
    <property type="entry name" value="Transposase-like_Mu_C"/>
</dbReference>
<protein>
    <recommendedName>
        <fullName evidence="1">Integrase catalytic domain-containing protein</fullName>
    </recommendedName>
</protein>
<accession>A0A4Y4B148</accession>
<organism evidence="2 3">
    <name type="scientific">Microbacterium maritypicum</name>
    <name type="common">Microbacterium liquefaciens</name>
    <dbReference type="NCBI Taxonomy" id="33918"/>
    <lineage>
        <taxon>Bacteria</taxon>
        <taxon>Bacillati</taxon>
        <taxon>Actinomycetota</taxon>
        <taxon>Actinomycetes</taxon>
        <taxon>Micrococcales</taxon>
        <taxon>Microbacteriaceae</taxon>
        <taxon>Microbacterium</taxon>
    </lineage>
</organism>
<proteinExistence type="predicted"/>
<evidence type="ECO:0000259" key="1">
    <source>
        <dbReference type="PROSITE" id="PS50994"/>
    </source>
</evidence>
<dbReference type="AlphaFoldDB" id="A0A4Y4B148"/>
<dbReference type="InterPro" id="IPR012337">
    <property type="entry name" value="RNaseH-like_sf"/>
</dbReference>
<feature type="domain" description="Integrase catalytic" evidence="1">
    <location>
        <begin position="252"/>
        <end position="412"/>
    </location>
</feature>
<comment type="caution">
    <text evidence="2">The sequence shown here is derived from an EMBL/GenBank/DDBJ whole genome shotgun (WGS) entry which is preliminary data.</text>
</comment>
<evidence type="ECO:0000313" key="2">
    <source>
        <dbReference type="EMBL" id="GEC74188.1"/>
    </source>
</evidence>
<dbReference type="EMBL" id="BJNQ01000001">
    <property type="protein sequence ID" value="GEC74188.1"/>
    <property type="molecule type" value="Genomic_DNA"/>
</dbReference>
<name>A0A4Y4B148_MICMQ</name>
<dbReference type="GO" id="GO:0003676">
    <property type="term" value="F:nucleic acid binding"/>
    <property type="evidence" value="ECO:0007669"/>
    <property type="project" value="InterPro"/>
</dbReference>
<dbReference type="Gene3D" id="3.30.420.10">
    <property type="entry name" value="Ribonuclease H-like superfamily/Ribonuclease H"/>
    <property type="match status" value="1"/>
</dbReference>
<dbReference type="Proteomes" id="UP000317410">
    <property type="component" value="Unassembled WGS sequence"/>
</dbReference>
<reference evidence="2 3" key="1">
    <citation type="submission" date="2019-06" db="EMBL/GenBank/DDBJ databases">
        <title>Whole genome shotgun sequence of Microbacterium liquefaciens NBRC 15037.</title>
        <authorList>
            <person name="Hosoyama A."/>
            <person name="Uohara A."/>
            <person name="Ohji S."/>
            <person name="Ichikawa N."/>
        </authorList>
    </citation>
    <scope>NUCLEOTIDE SEQUENCE [LARGE SCALE GENOMIC DNA]</scope>
    <source>
        <strain evidence="2 3">NBRC 15037</strain>
    </source>
</reference>
<dbReference type="PROSITE" id="PS50994">
    <property type="entry name" value="INTEGRASE"/>
    <property type="match status" value="1"/>
</dbReference>
<dbReference type="InterPro" id="IPR001584">
    <property type="entry name" value="Integrase_cat-core"/>
</dbReference>